<dbReference type="InterPro" id="IPR052067">
    <property type="entry name" value="Metal_resp_HTH_trans_reg"/>
</dbReference>
<gene>
    <name evidence="5" type="ORF">KQI42_08545</name>
</gene>
<dbReference type="PROSITE" id="PS01117">
    <property type="entry name" value="HTH_MARR_1"/>
    <property type="match status" value="1"/>
</dbReference>
<dbReference type="InterPro" id="IPR011991">
    <property type="entry name" value="ArsR-like_HTH"/>
</dbReference>
<organism evidence="5 6">
    <name type="scientific">Tissierella simiarum</name>
    <dbReference type="NCBI Taxonomy" id="2841534"/>
    <lineage>
        <taxon>Bacteria</taxon>
        <taxon>Bacillati</taxon>
        <taxon>Bacillota</taxon>
        <taxon>Tissierellia</taxon>
        <taxon>Tissierellales</taxon>
        <taxon>Tissierellaceae</taxon>
        <taxon>Tissierella</taxon>
    </lineage>
</organism>
<dbReference type="EMBL" id="JAHLPM010000006">
    <property type="protein sequence ID" value="MBU5438053.1"/>
    <property type="molecule type" value="Genomic_DNA"/>
</dbReference>
<keyword evidence="1" id="KW-0805">Transcription regulation</keyword>
<dbReference type="RefSeq" id="WP_216518820.1">
    <property type="nucleotide sequence ID" value="NZ_JAHLPM010000006.1"/>
</dbReference>
<evidence type="ECO:0000256" key="2">
    <source>
        <dbReference type="ARBA" id="ARBA00023125"/>
    </source>
</evidence>
<keyword evidence="2" id="KW-0238">DNA-binding</keyword>
<keyword evidence="6" id="KW-1185">Reference proteome</keyword>
<dbReference type="InterPro" id="IPR023187">
    <property type="entry name" value="Tscrpt_reg_MarR-type_CS"/>
</dbReference>
<proteinExistence type="predicted"/>
<name>A0ABS6E749_9FIRM</name>
<dbReference type="InterPro" id="IPR000835">
    <property type="entry name" value="HTH_MarR-typ"/>
</dbReference>
<dbReference type="Proteomes" id="UP000749471">
    <property type="component" value="Unassembled WGS sequence"/>
</dbReference>
<sequence length="156" mass="18410">MSNLDQLLLNFKSLTENIDYLGVPDHNRGIFKKYSLSQVHCIDCIGNLEDTNVTKISEELNMTRGAISKITKKLLSEGLIKQYKKPDNKKEIFFELTDNGWEVYHAHRELHDISELEYMNIFKKFNDNEIEIIISFLKEMNNYFKEQIEEISKNEN</sequence>
<evidence type="ECO:0000256" key="3">
    <source>
        <dbReference type="ARBA" id="ARBA00023163"/>
    </source>
</evidence>
<evidence type="ECO:0000313" key="6">
    <source>
        <dbReference type="Proteomes" id="UP000749471"/>
    </source>
</evidence>
<feature type="domain" description="HTH marR-type" evidence="4">
    <location>
        <begin position="1"/>
        <end position="142"/>
    </location>
</feature>
<comment type="caution">
    <text evidence="5">The sequence shown here is derived from an EMBL/GenBank/DDBJ whole genome shotgun (WGS) entry which is preliminary data.</text>
</comment>
<evidence type="ECO:0000256" key="1">
    <source>
        <dbReference type="ARBA" id="ARBA00023015"/>
    </source>
</evidence>
<keyword evidence="3" id="KW-0804">Transcription</keyword>
<reference evidence="5 6" key="1">
    <citation type="submission" date="2021-06" db="EMBL/GenBank/DDBJ databases">
        <authorList>
            <person name="Sun Q."/>
            <person name="Li D."/>
        </authorList>
    </citation>
    <scope>NUCLEOTIDE SEQUENCE [LARGE SCALE GENOMIC DNA]</scope>
    <source>
        <strain evidence="5 6">MSJ-40</strain>
    </source>
</reference>
<dbReference type="Pfam" id="PF01047">
    <property type="entry name" value="MarR"/>
    <property type="match status" value="1"/>
</dbReference>
<dbReference type="PANTHER" id="PTHR35790">
    <property type="entry name" value="HTH-TYPE TRANSCRIPTIONAL REGULATOR PCHR"/>
    <property type="match status" value="1"/>
</dbReference>
<dbReference type="PROSITE" id="PS50995">
    <property type="entry name" value="HTH_MARR_2"/>
    <property type="match status" value="1"/>
</dbReference>
<accession>A0ABS6E749</accession>
<protein>
    <submittedName>
        <fullName evidence="5">MarR family transcriptional regulator</fullName>
    </submittedName>
</protein>
<dbReference type="SMART" id="SM00347">
    <property type="entry name" value="HTH_MARR"/>
    <property type="match status" value="1"/>
</dbReference>
<dbReference type="CDD" id="cd00090">
    <property type="entry name" value="HTH_ARSR"/>
    <property type="match status" value="1"/>
</dbReference>
<dbReference type="PANTHER" id="PTHR35790:SF4">
    <property type="entry name" value="HTH-TYPE TRANSCRIPTIONAL REGULATOR PCHR"/>
    <property type="match status" value="1"/>
</dbReference>
<evidence type="ECO:0000313" key="5">
    <source>
        <dbReference type="EMBL" id="MBU5438053.1"/>
    </source>
</evidence>
<evidence type="ECO:0000259" key="4">
    <source>
        <dbReference type="PROSITE" id="PS50995"/>
    </source>
</evidence>